<keyword evidence="6" id="KW-0998">Cell outer membrane</keyword>
<evidence type="ECO:0000256" key="2">
    <source>
        <dbReference type="ARBA" id="ARBA00022448"/>
    </source>
</evidence>
<dbReference type="GO" id="GO:0044718">
    <property type="term" value="P:siderophore transmembrane transport"/>
    <property type="evidence" value="ECO:0007669"/>
    <property type="project" value="TreeGrafter"/>
</dbReference>
<keyword evidence="3" id="KW-0812">Transmembrane</keyword>
<evidence type="ECO:0000313" key="9">
    <source>
        <dbReference type="EMBL" id="SVA57821.1"/>
    </source>
</evidence>
<dbReference type="Pfam" id="PF07715">
    <property type="entry name" value="Plug"/>
    <property type="match status" value="1"/>
</dbReference>
<feature type="domain" description="TonB-dependent receptor-like beta-barrel" evidence="7">
    <location>
        <begin position="255"/>
        <end position="654"/>
    </location>
</feature>
<dbReference type="InterPro" id="IPR012910">
    <property type="entry name" value="Plug_dom"/>
</dbReference>
<evidence type="ECO:0000256" key="5">
    <source>
        <dbReference type="ARBA" id="ARBA00023136"/>
    </source>
</evidence>
<accession>A0A381WZY3</accession>
<dbReference type="InterPro" id="IPR036942">
    <property type="entry name" value="Beta-barrel_TonB_sf"/>
</dbReference>
<proteinExistence type="predicted"/>
<keyword evidence="5" id="KW-0472">Membrane</keyword>
<dbReference type="InterPro" id="IPR037066">
    <property type="entry name" value="Plug_dom_sf"/>
</dbReference>
<dbReference type="Pfam" id="PF00593">
    <property type="entry name" value="TonB_dep_Rec_b-barrel"/>
    <property type="match status" value="1"/>
</dbReference>
<dbReference type="InterPro" id="IPR039426">
    <property type="entry name" value="TonB-dep_rcpt-like"/>
</dbReference>
<dbReference type="EMBL" id="UINC01013371">
    <property type="protein sequence ID" value="SVA57821.1"/>
    <property type="molecule type" value="Genomic_DNA"/>
</dbReference>
<evidence type="ECO:0000256" key="1">
    <source>
        <dbReference type="ARBA" id="ARBA00004571"/>
    </source>
</evidence>
<dbReference type="GO" id="GO:0009279">
    <property type="term" value="C:cell outer membrane"/>
    <property type="evidence" value="ECO:0007669"/>
    <property type="project" value="UniProtKB-SubCell"/>
</dbReference>
<dbReference type="PANTHER" id="PTHR30069:SF40">
    <property type="entry name" value="TONB-DEPENDENT RECEPTOR NMB0964-RELATED"/>
    <property type="match status" value="1"/>
</dbReference>
<sequence>MFKVFKIHSLLFLFGFLLSPAFAEDQKKASEEPTEHYGPKEHYTIHLDEIIISAPMQEKISSSAKPVTVLHDDNLRMKTGSTLGETLQYEMGVHGQSFGPGAGLPVIRGQAGPRVRVLSNGLGTNDASQMSPDHASTAVPLTAERIEILRGPATLLYGSGAIGGVVNVIDNRIPEKVPDTGGSVEQKYNSVSNNRSTALKIEGGKNKFAYHFDGYYQQSGDSKISGDAIDAARAQVSQSDLVVAENSNGFINNTKTDNLNATAGFSFVGDSGFFGFSGNVVDMRYQIPPQGAAGGELSFIKMEQRKLDFKSEWNNPEGFFEKLRTKLSMTDYEHTEAYEALWRNDTFEGRVEAPHKPILGMKGVLGFQVITSRFSALEVEEGEYINPITKTKNYSAFATESFDVGSTVAQVGLRIEHTTLNSELRASPHQSFTPISASVSDLWKIDDQNSINLALTRSQRAPLANELYFEGEHDATASYQKGNPNLKKETSYNIDLGYKLNSKKVAVEIDLFHNWVKDYIFTQRTGGTVGGDPEVIYQQGAATFMGYETQFIFHAWKNASQDVDITLFSDYTRGQLNNEGDVPQIPPLRWGFQLDHRYGNWRSNLRLTRAERQEYSGVNEASTPSYTLLNFNTHYHIENFNKADMVVYAKGNNLLNENIRNSASFLRNFAPEPGIGAEIGIIIKY</sequence>
<evidence type="ECO:0000256" key="6">
    <source>
        <dbReference type="ARBA" id="ARBA00023237"/>
    </source>
</evidence>
<evidence type="ECO:0008006" key="10">
    <source>
        <dbReference type="Google" id="ProtNLM"/>
    </source>
</evidence>
<dbReference type="PANTHER" id="PTHR30069">
    <property type="entry name" value="TONB-DEPENDENT OUTER MEMBRANE RECEPTOR"/>
    <property type="match status" value="1"/>
</dbReference>
<dbReference type="PROSITE" id="PS52016">
    <property type="entry name" value="TONB_DEPENDENT_REC_3"/>
    <property type="match status" value="1"/>
</dbReference>
<name>A0A381WZY3_9ZZZZ</name>
<evidence type="ECO:0000259" key="7">
    <source>
        <dbReference type="Pfam" id="PF00593"/>
    </source>
</evidence>
<dbReference type="SUPFAM" id="SSF56935">
    <property type="entry name" value="Porins"/>
    <property type="match status" value="1"/>
</dbReference>
<dbReference type="GO" id="GO:0015344">
    <property type="term" value="F:siderophore uptake transmembrane transporter activity"/>
    <property type="evidence" value="ECO:0007669"/>
    <property type="project" value="TreeGrafter"/>
</dbReference>
<evidence type="ECO:0000256" key="4">
    <source>
        <dbReference type="ARBA" id="ARBA00023077"/>
    </source>
</evidence>
<keyword evidence="2" id="KW-0813">Transport</keyword>
<organism evidence="9">
    <name type="scientific">marine metagenome</name>
    <dbReference type="NCBI Taxonomy" id="408172"/>
    <lineage>
        <taxon>unclassified sequences</taxon>
        <taxon>metagenomes</taxon>
        <taxon>ecological metagenomes</taxon>
    </lineage>
</organism>
<keyword evidence="4" id="KW-0798">TonB box</keyword>
<feature type="domain" description="TonB-dependent receptor plug" evidence="8">
    <location>
        <begin position="61"/>
        <end position="165"/>
    </location>
</feature>
<protein>
    <recommendedName>
        <fullName evidence="10">TonB-dependent receptor plug domain-containing protein</fullName>
    </recommendedName>
</protein>
<reference evidence="9" key="1">
    <citation type="submission" date="2018-05" db="EMBL/GenBank/DDBJ databases">
        <authorList>
            <person name="Lanie J.A."/>
            <person name="Ng W.-L."/>
            <person name="Kazmierczak K.M."/>
            <person name="Andrzejewski T.M."/>
            <person name="Davidsen T.M."/>
            <person name="Wayne K.J."/>
            <person name="Tettelin H."/>
            <person name="Glass J.I."/>
            <person name="Rusch D."/>
            <person name="Podicherti R."/>
            <person name="Tsui H.-C.T."/>
            <person name="Winkler M.E."/>
        </authorList>
    </citation>
    <scope>NUCLEOTIDE SEQUENCE</scope>
</reference>
<dbReference type="Gene3D" id="2.40.170.20">
    <property type="entry name" value="TonB-dependent receptor, beta-barrel domain"/>
    <property type="match status" value="1"/>
</dbReference>
<gene>
    <name evidence="9" type="ORF">METZ01_LOCUS110675</name>
</gene>
<dbReference type="Gene3D" id="2.170.130.10">
    <property type="entry name" value="TonB-dependent receptor, plug domain"/>
    <property type="match status" value="1"/>
</dbReference>
<comment type="subcellular location">
    <subcellularLocation>
        <location evidence="1">Cell outer membrane</location>
        <topology evidence="1">Multi-pass membrane protein</topology>
    </subcellularLocation>
</comment>
<evidence type="ECO:0000256" key="3">
    <source>
        <dbReference type="ARBA" id="ARBA00022692"/>
    </source>
</evidence>
<evidence type="ECO:0000259" key="8">
    <source>
        <dbReference type="Pfam" id="PF07715"/>
    </source>
</evidence>
<dbReference type="AlphaFoldDB" id="A0A381WZY3"/>
<dbReference type="InterPro" id="IPR000531">
    <property type="entry name" value="Beta-barrel_TonB"/>
</dbReference>